<dbReference type="InterPro" id="IPR042112">
    <property type="entry name" value="P_AcTrfase_dom2"/>
</dbReference>
<evidence type="ECO:0000313" key="11">
    <source>
        <dbReference type="Proteomes" id="UP000580517"/>
    </source>
</evidence>
<protein>
    <recommendedName>
        <fullName evidence="5">Phosphate acetyltransferase</fullName>
        <ecNumber evidence="4">2.3.1.8</ecNumber>
    </recommendedName>
    <alternativeName>
        <fullName evidence="8">Phosphotransacetylase</fullName>
    </alternativeName>
</protein>
<dbReference type="PANTHER" id="PTHR43356:SF3">
    <property type="entry name" value="PHOSPHATE ACETYLTRANSFERASE"/>
    <property type="match status" value="1"/>
</dbReference>
<keyword evidence="6 10" id="KW-0808">Transferase</keyword>
<dbReference type="PANTHER" id="PTHR43356">
    <property type="entry name" value="PHOSPHATE ACETYLTRANSFERASE"/>
    <property type="match status" value="1"/>
</dbReference>
<dbReference type="NCBIfam" id="TIGR00651">
    <property type="entry name" value="pta"/>
    <property type="match status" value="1"/>
</dbReference>
<dbReference type="OrthoDB" id="9808984at2"/>
<feature type="domain" description="Phosphate acetyl/butaryl transferase" evidence="9">
    <location>
        <begin position="5"/>
        <end position="317"/>
    </location>
</feature>
<dbReference type="NCBIfam" id="NF007233">
    <property type="entry name" value="PRK09653.1"/>
    <property type="match status" value="1"/>
</dbReference>
<dbReference type="InterPro" id="IPR004614">
    <property type="entry name" value="P_AcTrfase"/>
</dbReference>
<evidence type="ECO:0000256" key="3">
    <source>
        <dbReference type="ARBA" id="ARBA00005656"/>
    </source>
</evidence>
<dbReference type="EMBL" id="JACCEW010000005">
    <property type="protein sequence ID" value="NYT38411.1"/>
    <property type="molecule type" value="Genomic_DNA"/>
</dbReference>
<dbReference type="SUPFAM" id="SSF53659">
    <property type="entry name" value="Isocitrate/Isopropylmalate dehydrogenase-like"/>
    <property type="match status" value="1"/>
</dbReference>
<dbReference type="InterPro" id="IPR042113">
    <property type="entry name" value="P_AcTrfase_dom1"/>
</dbReference>
<evidence type="ECO:0000259" key="9">
    <source>
        <dbReference type="Pfam" id="PF01515"/>
    </source>
</evidence>
<evidence type="ECO:0000256" key="2">
    <source>
        <dbReference type="ARBA" id="ARBA00004989"/>
    </source>
</evidence>
<dbReference type="PIRSF" id="PIRSF000428">
    <property type="entry name" value="P_Ac_trans"/>
    <property type="match status" value="1"/>
</dbReference>
<evidence type="ECO:0000256" key="8">
    <source>
        <dbReference type="ARBA" id="ARBA00031108"/>
    </source>
</evidence>
<dbReference type="InterPro" id="IPR012147">
    <property type="entry name" value="P_Ac_Bu_trans"/>
</dbReference>
<comment type="similarity">
    <text evidence="3">Belongs to the phosphate acetyltransferase and butyryltransferase family.</text>
</comment>
<keyword evidence="11" id="KW-1185">Reference proteome</keyword>
<evidence type="ECO:0000256" key="7">
    <source>
        <dbReference type="ARBA" id="ARBA00023315"/>
    </source>
</evidence>
<comment type="pathway">
    <text evidence="2">Metabolic intermediate biosynthesis; acetyl-CoA biosynthesis; acetyl-CoA from acetate: step 2/2.</text>
</comment>
<dbReference type="Pfam" id="PF01515">
    <property type="entry name" value="PTA_PTB"/>
    <property type="match status" value="1"/>
</dbReference>
<gene>
    <name evidence="10" type="primary">pta</name>
    <name evidence="10" type="ORF">H0A68_16125</name>
</gene>
<organism evidence="10 11">
    <name type="scientific">Allopusillimonas soli</name>
    <dbReference type="NCBI Taxonomy" id="659016"/>
    <lineage>
        <taxon>Bacteria</taxon>
        <taxon>Pseudomonadati</taxon>
        <taxon>Pseudomonadota</taxon>
        <taxon>Betaproteobacteria</taxon>
        <taxon>Burkholderiales</taxon>
        <taxon>Alcaligenaceae</taxon>
        <taxon>Allopusillimonas</taxon>
    </lineage>
</organism>
<evidence type="ECO:0000313" key="10">
    <source>
        <dbReference type="EMBL" id="NYT38411.1"/>
    </source>
</evidence>
<dbReference type="InterPro" id="IPR002505">
    <property type="entry name" value="PTA_PTB"/>
</dbReference>
<comment type="caution">
    <text evidence="10">The sequence shown here is derived from an EMBL/GenBank/DDBJ whole genome shotgun (WGS) entry which is preliminary data.</text>
</comment>
<evidence type="ECO:0000256" key="4">
    <source>
        <dbReference type="ARBA" id="ARBA00012707"/>
    </source>
</evidence>
<name>A0A853FJ17_9BURK</name>
<evidence type="ECO:0000256" key="6">
    <source>
        <dbReference type="ARBA" id="ARBA00022679"/>
    </source>
</evidence>
<dbReference type="Gene3D" id="3.40.50.10950">
    <property type="match status" value="1"/>
</dbReference>
<dbReference type="InterPro" id="IPR050500">
    <property type="entry name" value="Phos_Acetyltrans/Butyryltrans"/>
</dbReference>
<sequence length="325" mass="34999">MEPLKRLWDRARRQPMRIVLCESDDARVRAAAQRAAADGLARVTLVGPPTAGGACPDCDFIDPQASPWIEAFAQTMAELSQKHGMTMEQAHQAVLDPLTFSMLMVRLGHADGSVAGATHTTADVVRSAIRIIGMHPDSRLVSSFFVMMREQPFHGTTQAMIFSDCGLVIDPSSEQLAEIALAGAESARRLLGIEPKLAMLSFSTNHSASHSEVEKVRDATDMIRSRHPELAVDGEIQLDAAIVPEIAQRKLPDSHIGGAANVLIFPNLAAGNIGYKLAERLGQAVAFGPLLQGLNRPANDLSRGCAEDDIYNVIAITGIQAQPQR</sequence>
<accession>A0A853FJ17</accession>
<reference evidence="10 11" key="1">
    <citation type="submission" date="2020-07" db="EMBL/GenBank/DDBJ databases">
        <title>Taxonomic revisions and descriptions of new bacterial species based on genomic comparisons in the high-G+C-content subgroup of the family Alcaligenaceae.</title>
        <authorList>
            <person name="Szabo A."/>
            <person name="Felfoldi T."/>
        </authorList>
    </citation>
    <scope>NUCLEOTIDE SEQUENCE [LARGE SCALE GENOMIC DNA]</scope>
    <source>
        <strain evidence="10 11">DSM 25264</strain>
    </source>
</reference>
<dbReference type="Gene3D" id="3.40.50.10750">
    <property type="entry name" value="Isocitrate/Isopropylmalate dehydrogenase-like"/>
    <property type="match status" value="1"/>
</dbReference>
<dbReference type="EC" id="2.3.1.8" evidence="4"/>
<keyword evidence="7 10" id="KW-0012">Acyltransferase</keyword>
<dbReference type="AlphaFoldDB" id="A0A853FJ17"/>
<comment type="catalytic activity">
    <reaction evidence="1">
        <text>acetyl-CoA + phosphate = acetyl phosphate + CoA</text>
        <dbReference type="Rhea" id="RHEA:19521"/>
        <dbReference type="ChEBI" id="CHEBI:22191"/>
        <dbReference type="ChEBI" id="CHEBI:43474"/>
        <dbReference type="ChEBI" id="CHEBI:57287"/>
        <dbReference type="ChEBI" id="CHEBI:57288"/>
        <dbReference type="EC" id="2.3.1.8"/>
    </reaction>
</comment>
<proteinExistence type="inferred from homology"/>
<dbReference type="RefSeq" id="WP_129970213.1">
    <property type="nucleotide sequence ID" value="NZ_JACCEW010000005.1"/>
</dbReference>
<dbReference type="GO" id="GO:0008959">
    <property type="term" value="F:phosphate acetyltransferase activity"/>
    <property type="evidence" value="ECO:0007669"/>
    <property type="project" value="UniProtKB-EC"/>
</dbReference>
<dbReference type="Proteomes" id="UP000580517">
    <property type="component" value="Unassembled WGS sequence"/>
</dbReference>
<evidence type="ECO:0000256" key="5">
    <source>
        <dbReference type="ARBA" id="ARBA00021528"/>
    </source>
</evidence>
<evidence type="ECO:0000256" key="1">
    <source>
        <dbReference type="ARBA" id="ARBA00000705"/>
    </source>
</evidence>